<reference evidence="4 5" key="1">
    <citation type="submission" date="2015-01" db="EMBL/GenBank/DDBJ databases">
        <title>Comparative genomics of non-oral Prevotella species.</title>
        <authorList>
            <person name="Accetto T."/>
            <person name="Nograsek B."/>
            <person name="Avgustin G."/>
        </authorList>
    </citation>
    <scope>NUCLEOTIDE SEQUENCE [LARGE SCALE GENOMIC DNA]</scope>
    <source>
        <strain evidence="4 5">P5-119</strain>
    </source>
</reference>
<evidence type="ECO:0000313" key="5">
    <source>
        <dbReference type="Proteomes" id="UP000032046"/>
    </source>
</evidence>
<keyword evidence="2" id="KW-0472">Membrane</keyword>
<dbReference type="AlphaFoldDB" id="A0A0D0IZS4"/>
<keyword evidence="4" id="KW-0808">Transferase</keyword>
<dbReference type="STRING" id="1602171.ST44_06815"/>
<comment type="caution">
    <text evidence="4">The sequence shown here is derived from an EMBL/GenBank/DDBJ whole genome shotgun (WGS) entry which is preliminary data.</text>
</comment>
<dbReference type="GO" id="GO:0016780">
    <property type="term" value="F:phosphotransferase activity, for other substituted phosphate groups"/>
    <property type="evidence" value="ECO:0007669"/>
    <property type="project" value="TreeGrafter"/>
</dbReference>
<keyword evidence="5" id="KW-1185">Reference proteome</keyword>
<gene>
    <name evidence="4" type="ORF">ST44_06815</name>
</gene>
<evidence type="ECO:0000256" key="1">
    <source>
        <dbReference type="ARBA" id="ARBA00006464"/>
    </source>
</evidence>
<sequence>MWLKLNLFIKRVFDISSSACAIVVLLPVWIIVGIWIKMDSKGPILFKQGRRTKDGRIFKMWKYRSMVVNAENIGSGLFSYDNDPRITKSGAIIRKTSIDELPQLFNVLKGDISVVGPRPCVTYELGDFDTLNKKYKKRFQMKGGVTGLAQCKGRNENSWDEKVTLDNEYIDRFKKEGFWLDIKIIWWTVAKVFQSANINEEQREGMSAEESAALDDEEVKRIAHLPDEE</sequence>
<proteinExistence type="inferred from homology"/>
<evidence type="ECO:0000313" key="4">
    <source>
        <dbReference type="EMBL" id="KIP62513.1"/>
    </source>
</evidence>
<keyword evidence="2" id="KW-1133">Transmembrane helix</keyword>
<organism evidence="4 5">
    <name type="scientific">Prevotella pectinovora</name>
    <dbReference type="NCBI Taxonomy" id="1602169"/>
    <lineage>
        <taxon>Bacteria</taxon>
        <taxon>Pseudomonadati</taxon>
        <taxon>Bacteroidota</taxon>
        <taxon>Bacteroidia</taxon>
        <taxon>Bacteroidales</taxon>
        <taxon>Prevotellaceae</taxon>
        <taxon>Prevotella</taxon>
    </lineage>
</organism>
<dbReference type="Proteomes" id="UP000032046">
    <property type="component" value="Unassembled WGS sequence"/>
</dbReference>
<accession>A0A0D0IZS4</accession>
<dbReference type="PANTHER" id="PTHR30576:SF0">
    <property type="entry name" value="UNDECAPRENYL-PHOSPHATE N-ACETYLGALACTOSAMINYL 1-PHOSPHATE TRANSFERASE-RELATED"/>
    <property type="match status" value="1"/>
</dbReference>
<dbReference type="InterPro" id="IPR003362">
    <property type="entry name" value="Bact_transf"/>
</dbReference>
<protein>
    <submittedName>
        <fullName evidence="4">UDP-phosphate galactose phosphotransferase</fullName>
    </submittedName>
</protein>
<feature type="domain" description="Bacterial sugar transferase" evidence="3">
    <location>
        <begin position="10"/>
        <end position="194"/>
    </location>
</feature>
<dbReference type="RefSeq" id="WP_042519144.1">
    <property type="nucleotide sequence ID" value="NZ_JXQK01000053.1"/>
</dbReference>
<dbReference type="PANTHER" id="PTHR30576">
    <property type="entry name" value="COLANIC BIOSYNTHESIS UDP-GLUCOSE LIPID CARRIER TRANSFERASE"/>
    <property type="match status" value="1"/>
</dbReference>
<evidence type="ECO:0000259" key="3">
    <source>
        <dbReference type="Pfam" id="PF02397"/>
    </source>
</evidence>
<dbReference type="Pfam" id="PF02397">
    <property type="entry name" value="Bac_transf"/>
    <property type="match status" value="1"/>
</dbReference>
<dbReference type="EMBL" id="JXQK01000053">
    <property type="protein sequence ID" value="KIP62513.1"/>
    <property type="molecule type" value="Genomic_DNA"/>
</dbReference>
<comment type="similarity">
    <text evidence="1">Belongs to the bacterial sugar transferase family.</text>
</comment>
<name>A0A0D0IZS4_9BACT</name>
<evidence type="ECO:0000256" key="2">
    <source>
        <dbReference type="SAM" id="Phobius"/>
    </source>
</evidence>
<feature type="transmembrane region" description="Helical" evidence="2">
    <location>
        <begin position="12"/>
        <end position="36"/>
    </location>
</feature>
<keyword evidence="2" id="KW-0812">Transmembrane</keyword>